<dbReference type="STRING" id="765420.OSCT_2394"/>
<dbReference type="InterPro" id="IPR036388">
    <property type="entry name" value="WH-like_DNA-bd_sf"/>
</dbReference>
<dbReference type="HOGENOM" id="CLU_945601_0_0_0"/>
<sequence>MVATLGGQPQVVTLALDALLDRGYPIRELIVVHLSTHNPRYHAALAQLAQAFASGTYRDQPLRYRPYAVAQGSTVIGDIHSEAATDTVLNTFNQLLQQLKQQGRVVHLCISGGRRMLGLLGLAAALIYFDYSDRIWHLYSTDTVRAQTHEGAMLHLPPGTAGVQLLAVPVRPWGNLFSALHLPADASLQTVMNLQGAALDATLHTRCQQVYERLTPRRRDVLRALAAGLTPQEVANQLSIELSTVNSHQGAIYQECQAVWDIEPGRRLDYRWLRETFNRFFTR</sequence>
<dbReference type="AlphaFoldDB" id="E1IGE3"/>
<keyword evidence="3" id="KW-1185">Reference proteome</keyword>
<dbReference type="GO" id="GO:0003677">
    <property type="term" value="F:DNA binding"/>
    <property type="evidence" value="ECO:0007669"/>
    <property type="project" value="InterPro"/>
</dbReference>
<feature type="domain" description="HTH luxR-type" evidence="1">
    <location>
        <begin position="211"/>
        <end position="268"/>
    </location>
</feature>
<organism evidence="2 3">
    <name type="scientific">Oscillochloris trichoides DG-6</name>
    <dbReference type="NCBI Taxonomy" id="765420"/>
    <lineage>
        <taxon>Bacteria</taxon>
        <taxon>Bacillati</taxon>
        <taxon>Chloroflexota</taxon>
        <taxon>Chloroflexia</taxon>
        <taxon>Chloroflexales</taxon>
        <taxon>Chloroflexineae</taxon>
        <taxon>Oscillochloridaceae</taxon>
        <taxon>Oscillochloris</taxon>
    </lineage>
</organism>
<dbReference type="Pfam" id="PF09623">
    <property type="entry name" value="Cas_NE0113"/>
    <property type="match status" value="1"/>
</dbReference>
<dbReference type="EMBL" id="ADVR01000106">
    <property type="protein sequence ID" value="EFO79709.1"/>
    <property type="molecule type" value="Genomic_DNA"/>
</dbReference>
<evidence type="ECO:0000313" key="3">
    <source>
        <dbReference type="Proteomes" id="UP000054010"/>
    </source>
</evidence>
<name>E1IGE3_9CHLR</name>
<dbReference type="Pfam" id="PF00196">
    <property type="entry name" value="GerE"/>
    <property type="match status" value="1"/>
</dbReference>
<reference evidence="2 3" key="1">
    <citation type="journal article" date="2011" name="J. Bacteriol.">
        <title>Draft genome sequence of the anoxygenic filamentous phototrophic bacterium Oscillochloris trichoides subsp. DG-6.</title>
        <authorList>
            <person name="Kuznetsov B.B."/>
            <person name="Ivanovsky R.N."/>
            <person name="Keppen O.I."/>
            <person name="Sukhacheva M.V."/>
            <person name="Bumazhkin B.K."/>
            <person name="Patutina E.O."/>
            <person name="Beletsky A.V."/>
            <person name="Mardanov A.V."/>
            <person name="Baslerov R.V."/>
            <person name="Panteleeva A.N."/>
            <person name="Kolganova T.V."/>
            <person name="Ravin N.V."/>
            <person name="Skryabin K.G."/>
        </authorList>
    </citation>
    <scope>NUCLEOTIDE SEQUENCE [LARGE SCALE GENOMIC DNA]</scope>
    <source>
        <strain evidence="2 3">DG-6</strain>
    </source>
</reference>
<protein>
    <submittedName>
        <fullName evidence="2">Transcriptional regulator, LuxR family</fullName>
    </submittedName>
</protein>
<evidence type="ECO:0000259" key="1">
    <source>
        <dbReference type="SMART" id="SM00421"/>
    </source>
</evidence>
<dbReference type="InterPro" id="IPR019092">
    <property type="entry name" value="SSO2081-like_dom"/>
</dbReference>
<dbReference type="InterPro" id="IPR016032">
    <property type="entry name" value="Sig_transdc_resp-reg_C-effctor"/>
</dbReference>
<dbReference type="PRINTS" id="PR00038">
    <property type="entry name" value="HTHLUXR"/>
</dbReference>
<dbReference type="Gene3D" id="1.10.10.10">
    <property type="entry name" value="Winged helix-like DNA-binding domain superfamily/Winged helix DNA-binding domain"/>
    <property type="match status" value="1"/>
</dbReference>
<accession>E1IGE3</accession>
<dbReference type="SUPFAM" id="SSF46894">
    <property type="entry name" value="C-terminal effector domain of the bipartite response regulators"/>
    <property type="match status" value="1"/>
</dbReference>
<gene>
    <name evidence="2" type="ORF">OSCT_2394</name>
</gene>
<dbReference type="InterPro" id="IPR000792">
    <property type="entry name" value="Tscrpt_reg_LuxR_C"/>
</dbReference>
<dbReference type="Proteomes" id="UP000054010">
    <property type="component" value="Unassembled WGS sequence"/>
</dbReference>
<proteinExistence type="predicted"/>
<dbReference type="SMART" id="SM00421">
    <property type="entry name" value="HTH_LUXR"/>
    <property type="match status" value="1"/>
</dbReference>
<evidence type="ECO:0000313" key="2">
    <source>
        <dbReference type="EMBL" id="EFO79709.1"/>
    </source>
</evidence>
<dbReference type="GO" id="GO:0006355">
    <property type="term" value="P:regulation of DNA-templated transcription"/>
    <property type="evidence" value="ECO:0007669"/>
    <property type="project" value="InterPro"/>
</dbReference>
<dbReference type="eggNOG" id="COG2197">
    <property type="taxonomic scope" value="Bacteria"/>
</dbReference>
<comment type="caution">
    <text evidence="2">The sequence shown here is derived from an EMBL/GenBank/DDBJ whole genome shotgun (WGS) entry which is preliminary data.</text>
</comment>